<dbReference type="SUPFAM" id="SSF49764">
    <property type="entry name" value="HSP20-like chaperones"/>
    <property type="match status" value="1"/>
</dbReference>
<evidence type="ECO:0000256" key="1">
    <source>
        <dbReference type="PROSITE-ProRule" id="PRU00285"/>
    </source>
</evidence>
<evidence type="ECO:0000259" key="4">
    <source>
        <dbReference type="PROSITE" id="PS01031"/>
    </source>
</evidence>
<feature type="domain" description="SHSP" evidence="4">
    <location>
        <begin position="21"/>
        <end position="132"/>
    </location>
</feature>
<reference evidence="5" key="1">
    <citation type="submission" date="2017-08" db="EMBL/GenBank/DDBJ databases">
        <authorList>
            <person name="Imhoff J.F."/>
            <person name="Rahn T."/>
            <person name="Kuenzel S."/>
            <person name="Neulinger S.C."/>
        </authorList>
    </citation>
    <scope>NUCLEOTIDE SEQUENCE</scope>
    <source>
        <strain evidence="5">DSM 11080</strain>
    </source>
</reference>
<evidence type="ECO:0000313" key="6">
    <source>
        <dbReference type="Proteomes" id="UP001296776"/>
    </source>
</evidence>
<dbReference type="AlphaFoldDB" id="A0AAJ0U3M5"/>
<dbReference type="CDD" id="cd06464">
    <property type="entry name" value="ACD_sHsps-like"/>
    <property type="match status" value="1"/>
</dbReference>
<dbReference type="InterPro" id="IPR002068">
    <property type="entry name" value="A-crystallin/Hsp20_dom"/>
</dbReference>
<evidence type="ECO:0000256" key="2">
    <source>
        <dbReference type="RuleBase" id="RU003616"/>
    </source>
</evidence>
<dbReference type="EMBL" id="NRSJ01000008">
    <property type="protein sequence ID" value="MBK1704230.1"/>
    <property type="molecule type" value="Genomic_DNA"/>
</dbReference>
<dbReference type="Gene3D" id="2.60.40.790">
    <property type="match status" value="1"/>
</dbReference>
<accession>A0AAJ0U3M5</accession>
<dbReference type="InterPro" id="IPR031107">
    <property type="entry name" value="Small_HSP"/>
</dbReference>
<dbReference type="PANTHER" id="PTHR11527">
    <property type="entry name" value="HEAT-SHOCK PROTEIN 20 FAMILY MEMBER"/>
    <property type="match status" value="1"/>
</dbReference>
<gene>
    <name evidence="5" type="ORF">CKO40_06620</name>
</gene>
<name>A0AAJ0U3M5_9GAMM</name>
<dbReference type="Proteomes" id="UP001296776">
    <property type="component" value="Unassembled WGS sequence"/>
</dbReference>
<keyword evidence="6" id="KW-1185">Reference proteome</keyword>
<evidence type="ECO:0000313" key="5">
    <source>
        <dbReference type="EMBL" id="MBK1704230.1"/>
    </source>
</evidence>
<dbReference type="InterPro" id="IPR008978">
    <property type="entry name" value="HSP20-like_chaperone"/>
</dbReference>
<organism evidence="5 6">
    <name type="scientific">Halochromatium glycolicum</name>
    <dbReference type="NCBI Taxonomy" id="85075"/>
    <lineage>
        <taxon>Bacteria</taxon>
        <taxon>Pseudomonadati</taxon>
        <taxon>Pseudomonadota</taxon>
        <taxon>Gammaproteobacteria</taxon>
        <taxon>Chromatiales</taxon>
        <taxon>Chromatiaceae</taxon>
        <taxon>Halochromatium</taxon>
    </lineage>
</organism>
<dbReference type="RefSeq" id="WP_200345409.1">
    <property type="nucleotide sequence ID" value="NZ_NRSJ01000008.1"/>
</dbReference>
<sequence length="132" mass="14752">MNEKTDMTTAERSRTLPRQGDGEIELLPAVDIYENDAGITLEADLPGVSRDRLDIQIDHNNLTIEGEVAVEVSENVKPLYADVRGTRYRRSFSLSPELDTENVDANLGNGVLSLKIPKRAELQPRRIEVKAH</sequence>
<dbReference type="PROSITE" id="PS01031">
    <property type="entry name" value="SHSP"/>
    <property type="match status" value="1"/>
</dbReference>
<comment type="similarity">
    <text evidence="1 2">Belongs to the small heat shock protein (HSP20) family.</text>
</comment>
<dbReference type="Pfam" id="PF00011">
    <property type="entry name" value="HSP20"/>
    <property type="match status" value="1"/>
</dbReference>
<feature type="region of interest" description="Disordered" evidence="3">
    <location>
        <begin position="1"/>
        <end position="21"/>
    </location>
</feature>
<comment type="caution">
    <text evidence="5">The sequence shown here is derived from an EMBL/GenBank/DDBJ whole genome shotgun (WGS) entry which is preliminary data.</text>
</comment>
<feature type="compositionally biased region" description="Basic and acidic residues" evidence="3">
    <location>
        <begin position="1"/>
        <end position="14"/>
    </location>
</feature>
<evidence type="ECO:0000256" key="3">
    <source>
        <dbReference type="SAM" id="MobiDB-lite"/>
    </source>
</evidence>
<proteinExistence type="inferred from homology"/>
<reference evidence="5" key="2">
    <citation type="journal article" date="2020" name="Microorganisms">
        <title>Osmotic Adaptation and Compatible Solute Biosynthesis of Phototrophic Bacteria as Revealed from Genome Analyses.</title>
        <authorList>
            <person name="Imhoff J.F."/>
            <person name="Rahn T."/>
            <person name="Kunzel S."/>
            <person name="Keller A."/>
            <person name="Neulinger S.C."/>
        </authorList>
    </citation>
    <scope>NUCLEOTIDE SEQUENCE</scope>
    <source>
        <strain evidence="5">DSM 11080</strain>
    </source>
</reference>
<protein>
    <submittedName>
        <fullName evidence="5">Heat-shock protein</fullName>
    </submittedName>
</protein>